<dbReference type="SMART" id="SM00091">
    <property type="entry name" value="PAS"/>
    <property type="match status" value="2"/>
</dbReference>
<keyword evidence="7" id="KW-0067">ATP-binding</keyword>
<comment type="caution">
    <text evidence="17">The sequence shown here is derived from an EMBL/GenBank/DDBJ whole genome shotgun (WGS) entry which is preliminary data.</text>
</comment>
<feature type="transmembrane region" description="Helical" evidence="12">
    <location>
        <begin position="44"/>
        <end position="64"/>
    </location>
</feature>
<feature type="domain" description="Response regulatory" evidence="14">
    <location>
        <begin position="600"/>
        <end position="719"/>
    </location>
</feature>
<dbReference type="GO" id="GO:0000155">
    <property type="term" value="F:phosphorelay sensor kinase activity"/>
    <property type="evidence" value="ECO:0007669"/>
    <property type="project" value="InterPro"/>
</dbReference>
<evidence type="ECO:0000256" key="1">
    <source>
        <dbReference type="ARBA" id="ARBA00000085"/>
    </source>
</evidence>
<feature type="transmembrane region" description="Helical" evidence="12">
    <location>
        <begin position="12"/>
        <end position="32"/>
    </location>
</feature>
<keyword evidence="6 17" id="KW-0418">Kinase</keyword>
<dbReference type="Pfam" id="PF00072">
    <property type="entry name" value="Response_reg"/>
    <property type="match status" value="1"/>
</dbReference>
<dbReference type="PROSITE" id="PS50109">
    <property type="entry name" value="HIS_KIN"/>
    <property type="match status" value="1"/>
</dbReference>
<dbReference type="FunFam" id="1.10.287.130:FF:000002">
    <property type="entry name" value="Two-component osmosensing histidine kinase"/>
    <property type="match status" value="1"/>
</dbReference>
<keyword evidence="12" id="KW-0472">Membrane</keyword>
<evidence type="ECO:0000259" key="14">
    <source>
        <dbReference type="PROSITE" id="PS50110"/>
    </source>
</evidence>
<dbReference type="Gene3D" id="3.30.450.20">
    <property type="entry name" value="PAS domain"/>
    <property type="match status" value="2"/>
</dbReference>
<dbReference type="EC" id="2.7.13.3" evidence="2"/>
<evidence type="ECO:0000259" key="16">
    <source>
        <dbReference type="PROSITE" id="PS50113"/>
    </source>
</evidence>
<feature type="domain" description="PAC" evidence="16">
    <location>
        <begin position="283"/>
        <end position="335"/>
    </location>
</feature>
<evidence type="ECO:0000259" key="13">
    <source>
        <dbReference type="PROSITE" id="PS50109"/>
    </source>
</evidence>
<keyword evidence="12" id="KW-0812">Transmembrane</keyword>
<dbReference type="CDD" id="cd17546">
    <property type="entry name" value="REC_hyHK_CKI1_RcsC-like"/>
    <property type="match status" value="1"/>
</dbReference>
<keyword evidence="4" id="KW-0808">Transferase</keyword>
<evidence type="ECO:0000313" key="17">
    <source>
        <dbReference type="EMBL" id="TVM36440.1"/>
    </source>
</evidence>
<dbReference type="InterPro" id="IPR004358">
    <property type="entry name" value="Sig_transdc_His_kin-like_C"/>
</dbReference>
<evidence type="ECO:0000313" key="18">
    <source>
        <dbReference type="Proteomes" id="UP000434052"/>
    </source>
</evidence>
<dbReference type="InterPro" id="IPR011006">
    <property type="entry name" value="CheY-like_superfamily"/>
</dbReference>
<evidence type="ECO:0000256" key="6">
    <source>
        <dbReference type="ARBA" id="ARBA00022777"/>
    </source>
</evidence>
<evidence type="ECO:0000256" key="12">
    <source>
        <dbReference type="SAM" id="Phobius"/>
    </source>
</evidence>
<dbReference type="GO" id="GO:0005524">
    <property type="term" value="F:ATP binding"/>
    <property type="evidence" value="ECO:0007669"/>
    <property type="project" value="UniProtKB-KW"/>
</dbReference>
<dbReference type="SUPFAM" id="SSF52172">
    <property type="entry name" value="CheY-like"/>
    <property type="match status" value="1"/>
</dbReference>
<dbReference type="SMART" id="SM00448">
    <property type="entry name" value="REC"/>
    <property type="match status" value="1"/>
</dbReference>
<dbReference type="CDD" id="cd16922">
    <property type="entry name" value="HATPase_EvgS-ArcB-TorS-like"/>
    <property type="match status" value="1"/>
</dbReference>
<dbReference type="Pfam" id="PF00989">
    <property type="entry name" value="PAS"/>
    <property type="match status" value="1"/>
</dbReference>
<dbReference type="InterPro" id="IPR005467">
    <property type="entry name" value="His_kinase_dom"/>
</dbReference>
<feature type="domain" description="PAS" evidence="15">
    <location>
        <begin position="206"/>
        <end position="277"/>
    </location>
</feature>
<dbReference type="GO" id="GO:0006355">
    <property type="term" value="P:regulation of DNA-templated transcription"/>
    <property type="evidence" value="ECO:0007669"/>
    <property type="project" value="InterPro"/>
</dbReference>
<evidence type="ECO:0000256" key="3">
    <source>
        <dbReference type="ARBA" id="ARBA00022553"/>
    </source>
</evidence>
<dbReference type="Proteomes" id="UP000434052">
    <property type="component" value="Unassembled WGS sequence"/>
</dbReference>
<dbReference type="SUPFAM" id="SSF55874">
    <property type="entry name" value="ATPase domain of HSP90 chaperone/DNA topoisomerase II/histidine kinase"/>
    <property type="match status" value="1"/>
</dbReference>
<dbReference type="PRINTS" id="PR00344">
    <property type="entry name" value="BCTRLSENSOR"/>
</dbReference>
<dbReference type="SUPFAM" id="SSF47384">
    <property type="entry name" value="Homodimeric domain of signal transducing histidine kinase"/>
    <property type="match status" value="1"/>
</dbReference>
<dbReference type="PROSITE" id="PS50112">
    <property type="entry name" value="PAS"/>
    <property type="match status" value="2"/>
</dbReference>
<dbReference type="EMBL" id="QMIF01000001">
    <property type="protein sequence ID" value="TVM36440.1"/>
    <property type="molecule type" value="Genomic_DNA"/>
</dbReference>
<dbReference type="InterPro" id="IPR036890">
    <property type="entry name" value="HATPase_C_sf"/>
</dbReference>
<protein>
    <recommendedName>
        <fullName evidence="10">Sensory/regulatory protein RpfC</fullName>
        <ecNumber evidence="2">2.7.13.3</ecNumber>
    </recommendedName>
</protein>
<dbReference type="PROSITE" id="PS50110">
    <property type="entry name" value="RESPONSE_REGULATORY"/>
    <property type="match status" value="1"/>
</dbReference>
<name>A0A6P1ZLR0_9BACT</name>
<dbReference type="Gene3D" id="3.30.565.10">
    <property type="entry name" value="Histidine kinase-like ATPase, C-terminal domain"/>
    <property type="match status" value="1"/>
</dbReference>
<dbReference type="SMART" id="SM00388">
    <property type="entry name" value="HisKA"/>
    <property type="match status" value="1"/>
</dbReference>
<dbReference type="NCBIfam" id="TIGR00229">
    <property type="entry name" value="sensory_box"/>
    <property type="match status" value="2"/>
</dbReference>
<dbReference type="InterPro" id="IPR036097">
    <property type="entry name" value="HisK_dim/P_sf"/>
</dbReference>
<evidence type="ECO:0000256" key="5">
    <source>
        <dbReference type="ARBA" id="ARBA00022741"/>
    </source>
</evidence>
<dbReference type="InterPro" id="IPR000014">
    <property type="entry name" value="PAS"/>
</dbReference>
<dbReference type="Pfam" id="PF13426">
    <property type="entry name" value="PAS_9"/>
    <property type="match status" value="1"/>
</dbReference>
<keyword evidence="8" id="KW-0902">Two-component regulatory system</keyword>
<dbReference type="RefSeq" id="WP_144233478.1">
    <property type="nucleotide sequence ID" value="NZ_QMIF01000001.1"/>
</dbReference>
<evidence type="ECO:0000259" key="15">
    <source>
        <dbReference type="PROSITE" id="PS50112"/>
    </source>
</evidence>
<reference evidence="17 18" key="1">
    <citation type="submission" date="2018-06" db="EMBL/GenBank/DDBJ databases">
        <title>Complete genome of Desulfovibrio marinus P48SEP.</title>
        <authorList>
            <person name="Crispim J.S."/>
            <person name="Vidigal P.M.P."/>
            <person name="Silva L.C.F."/>
            <person name="Araujo L.C."/>
            <person name="Laguardia C.N."/>
            <person name="Dias R.S."/>
            <person name="Sousa M.P."/>
            <person name="Paula S.O."/>
            <person name="Silva C."/>
        </authorList>
    </citation>
    <scope>NUCLEOTIDE SEQUENCE [LARGE SCALE GENOMIC DNA]</scope>
    <source>
        <strain evidence="17 18">P48SEP</strain>
    </source>
</reference>
<evidence type="ECO:0000256" key="8">
    <source>
        <dbReference type="ARBA" id="ARBA00023012"/>
    </source>
</evidence>
<dbReference type="FunFam" id="3.30.565.10:FF:000010">
    <property type="entry name" value="Sensor histidine kinase RcsC"/>
    <property type="match status" value="1"/>
</dbReference>
<feature type="modified residue" description="4-aspartylphosphate" evidence="11">
    <location>
        <position position="649"/>
    </location>
</feature>
<accession>A0A6P1ZLR0</accession>
<dbReference type="CDD" id="cd00082">
    <property type="entry name" value="HisKA"/>
    <property type="match status" value="1"/>
</dbReference>
<feature type="domain" description="Histidine kinase" evidence="13">
    <location>
        <begin position="353"/>
        <end position="576"/>
    </location>
</feature>
<evidence type="ECO:0000256" key="10">
    <source>
        <dbReference type="ARBA" id="ARBA00068150"/>
    </source>
</evidence>
<organism evidence="17 18">
    <name type="scientific">Oceanidesulfovibrio marinus</name>
    <dbReference type="NCBI Taxonomy" id="370038"/>
    <lineage>
        <taxon>Bacteria</taxon>
        <taxon>Pseudomonadati</taxon>
        <taxon>Thermodesulfobacteriota</taxon>
        <taxon>Desulfovibrionia</taxon>
        <taxon>Desulfovibrionales</taxon>
        <taxon>Desulfovibrionaceae</taxon>
        <taxon>Oceanidesulfovibrio</taxon>
    </lineage>
</organism>
<keyword evidence="3 11" id="KW-0597">Phosphoprotein</keyword>
<evidence type="ECO:0000256" key="11">
    <source>
        <dbReference type="PROSITE-ProRule" id="PRU00169"/>
    </source>
</evidence>
<sequence length="726" mass="80922">MAPRTYRINAIKVAVFYAIAGAIWIIFSDLYAKHLSEVPSPVAWYQMSKGLLFVFLSALLIYILSARQMLSLLEARKLHEESESRYRTIVENVTDALIIFSGKGTVTYANPMACEMLGKSLDEIQSLDPRAFIPTGMYDLYSKAWELAERGEAFFGEDSSPEIHPKRTVHFEYRTTPMMYDGTLHLLASFRDITESKQSAQALIRSESKFRNVLENIPLIGISLDMQGRLTFANDHFLALTGYSRKEALGKDWFETFIPKDIRNIVRSVYEKTMERQELGELSTFENEILTRSGARLKVAWSNVLTRDVHDRIVEVTCVGVDLTERVRAENALRTAKTAAEIANQAKSEFLATMSHEVRTPLNGVMGMLQLMESTSLDEEQREYIATAMDSSMNLLRILSDILDISRIEAGKFELVDEPFSMDEVIAPVVDTYSKEAAAKGLAFRCEVAPNVPPELEGDPVRLRQILFNLVGNAVKYTETGEVLLQVSALPHAANPSRLPLHFVVHDTGIGIPDQKMNEIFETFTQVDSSYSRRFGGVGLGLAIVKRLVGMMDGSLAMDSEPGRGTDAHVTLYLRSSARAEAAQPTPAASAEPLPCRPLRVLVVEDETVNRFYAVRMLEKLGHETIEAADGESALEKLAWEKFDVVLMDIQMPRLDGVSATRRIREDTSGDFDPDIPIIAMTAYAMPGDEEEFKSAGMDDYLAKPVEAEALAEALDNVAKRIAEPA</sequence>
<comment type="subunit">
    <text evidence="9">At low DSF concentrations, interacts with RpfF.</text>
</comment>
<comment type="catalytic activity">
    <reaction evidence="1">
        <text>ATP + protein L-histidine = ADP + protein N-phospho-L-histidine.</text>
        <dbReference type="EC" id="2.7.13.3"/>
    </reaction>
</comment>
<dbReference type="SMART" id="SM00387">
    <property type="entry name" value="HATPase_c"/>
    <property type="match status" value="1"/>
</dbReference>
<dbReference type="InterPro" id="IPR001789">
    <property type="entry name" value="Sig_transdc_resp-reg_receiver"/>
</dbReference>
<dbReference type="Pfam" id="PF00512">
    <property type="entry name" value="HisKA"/>
    <property type="match status" value="1"/>
</dbReference>
<dbReference type="CDD" id="cd00130">
    <property type="entry name" value="PAS"/>
    <property type="match status" value="2"/>
</dbReference>
<dbReference type="SUPFAM" id="SSF55785">
    <property type="entry name" value="PYP-like sensor domain (PAS domain)"/>
    <property type="match status" value="2"/>
</dbReference>
<evidence type="ECO:0000256" key="4">
    <source>
        <dbReference type="ARBA" id="ARBA00022679"/>
    </source>
</evidence>
<dbReference type="InterPro" id="IPR003594">
    <property type="entry name" value="HATPase_dom"/>
</dbReference>
<proteinExistence type="predicted"/>
<dbReference type="InterPro" id="IPR035965">
    <property type="entry name" value="PAS-like_dom_sf"/>
</dbReference>
<dbReference type="Pfam" id="PF02518">
    <property type="entry name" value="HATPase_c"/>
    <property type="match status" value="1"/>
</dbReference>
<dbReference type="PANTHER" id="PTHR45339:SF1">
    <property type="entry name" value="HYBRID SIGNAL TRANSDUCTION HISTIDINE KINASE J"/>
    <property type="match status" value="1"/>
</dbReference>
<dbReference type="PROSITE" id="PS50113">
    <property type="entry name" value="PAC"/>
    <property type="match status" value="1"/>
</dbReference>
<dbReference type="Gene3D" id="3.40.50.2300">
    <property type="match status" value="1"/>
</dbReference>
<dbReference type="InterPro" id="IPR003661">
    <property type="entry name" value="HisK_dim/P_dom"/>
</dbReference>
<keyword evidence="5" id="KW-0547">Nucleotide-binding</keyword>
<feature type="domain" description="PAS" evidence="15">
    <location>
        <begin position="82"/>
        <end position="124"/>
    </location>
</feature>
<dbReference type="AlphaFoldDB" id="A0A6P1ZLR0"/>
<dbReference type="InterPro" id="IPR013767">
    <property type="entry name" value="PAS_fold"/>
</dbReference>
<evidence type="ECO:0000256" key="9">
    <source>
        <dbReference type="ARBA" id="ARBA00064003"/>
    </source>
</evidence>
<evidence type="ECO:0000256" key="7">
    <source>
        <dbReference type="ARBA" id="ARBA00022840"/>
    </source>
</evidence>
<keyword evidence="12" id="KW-1133">Transmembrane helix</keyword>
<dbReference type="Gene3D" id="1.10.287.130">
    <property type="match status" value="1"/>
</dbReference>
<dbReference type="OrthoDB" id="9812395at2"/>
<dbReference type="PANTHER" id="PTHR45339">
    <property type="entry name" value="HYBRID SIGNAL TRANSDUCTION HISTIDINE KINASE J"/>
    <property type="match status" value="1"/>
</dbReference>
<gene>
    <name evidence="17" type="ORF">DQK91_00505</name>
</gene>
<evidence type="ECO:0000256" key="2">
    <source>
        <dbReference type="ARBA" id="ARBA00012438"/>
    </source>
</evidence>
<dbReference type="InterPro" id="IPR000700">
    <property type="entry name" value="PAS-assoc_C"/>
</dbReference>